<dbReference type="GO" id="GO:0005829">
    <property type="term" value="C:cytosol"/>
    <property type="evidence" value="ECO:0007669"/>
    <property type="project" value="TreeGrafter"/>
</dbReference>
<proteinExistence type="inferred from homology"/>
<gene>
    <name evidence="2 3" type="primary">rbfA</name>
    <name evidence="3" type="ORF">MOHU_18940</name>
</gene>
<reference evidence="3 4" key="1">
    <citation type="submission" date="2018-03" db="EMBL/GenBank/DDBJ databases">
        <title>Genome sequence of Moorella humiferrea DSM 23265.</title>
        <authorList>
            <person name="Poehlein A."/>
            <person name="Daniel R."/>
        </authorList>
    </citation>
    <scope>NUCLEOTIDE SEQUENCE [LARGE SCALE GENOMIC DNA]</scope>
    <source>
        <strain evidence="3 4">DSM 23265</strain>
    </source>
</reference>
<dbReference type="RefSeq" id="WP_106005826.1">
    <property type="nucleotide sequence ID" value="NZ_JAWVGS010000004.1"/>
</dbReference>
<comment type="subunit">
    <text evidence="2">Monomer. Binds 30S ribosomal subunits, but not 50S ribosomal subunits or 70S ribosomes.</text>
</comment>
<dbReference type="HAMAP" id="MF_00003">
    <property type="entry name" value="RbfA"/>
    <property type="match status" value="1"/>
</dbReference>
<comment type="caution">
    <text evidence="3">The sequence shown here is derived from an EMBL/GenBank/DDBJ whole genome shotgun (WGS) entry which is preliminary data.</text>
</comment>
<dbReference type="InterPro" id="IPR023799">
    <property type="entry name" value="RbfA_dom_sf"/>
</dbReference>
<dbReference type="Pfam" id="PF02033">
    <property type="entry name" value="RBFA"/>
    <property type="match status" value="1"/>
</dbReference>
<dbReference type="InterPro" id="IPR015946">
    <property type="entry name" value="KH_dom-like_a/b"/>
</dbReference>
<evidence type="ECO:0000313" key="4">
    <source>
        <dbReference type="Proteomes" id="UP000238415"/>
    </source>
</evidence>
<dbReference type="PANTHER" id="PTHR33515">
    <property type="entry name" value="RIBOSOME-BINDING FACTOR A, CHLOROPLASTIC-RELATED"/>
    <property type="match status" value="1"/>
</dbReference>
<dbReference type="PANTHER" id="PTHR33515:SF1">
    <property type="entry name" value="RIBOSOME-BINDING FACTOR A, CHLOROPLASTIC-RELATED"/>
    <property type="match status" value="1"/>
</dbReference>
<comment type="function">
    <text evidence="2">One of several proteins that assist in the late maturation steps of the functional core of the 30S ribosomal subunit. Associates with free 30S ribosomal subunits (but not with 30S subunits that are part of 70S ribosomes or polysomes). Required for efficient processing of 16S rRNA. May interact with the 5'-terminal helix region of 16S rRNA.</text>
</comment>
<dbReference type="Proteomes" id="UP000238415">
    <property type="component" value="Unassembled WGS sequence"/>
</dbReference>
<comment type="subcellular location">
    <subcellularLocation>
        <location evidence="2">Cytoplasm</location>
    </subcellularLocation>
</comment>
<dbReference type="GO" id="GO:0030490">
    <property type="term" value="P:maturation of SSU-rRNA"/>
    <property type="evidence" value="ECO:0007669"/>
    <property type="project" value="UniProtKB-UniRule"/>
</dbReference>
<evidence type="ECO:0000256" key="2">
    <source>
        <dbReference type="HAMAP-Rule" id="MF_00003"/>
    </source>
</evidence>
<keyword evidence="1 2" id="KW-0690">Ribosome biogenesis</keyword>
<name>A0A2T0ANE6_9FIRM</name>
<accession>A0A2T0ANE6</accession>
<evidence type="ECO:0000256" key="1">
    <source>
        <dbReference type="ARBA" id="ARBA00022517"/>
    </source>
</evidence>
<organism evidence="3 4">
    <name type="scientific">Neomoorella humiferrea</name>
    <dbReference type="NCBI Taxonomy" id="676965"/>
    <lineage>
        <taxon>Bacteria</taxon>
        <taxon>Bacillati</taxon>
        <taxon>Bacillota</taxon>
        <taxon>Clostridia</taxon>
        <taxon>Neomoorellales</taxon>
        <taxon>Neomoorellaceae</taxon>
        <taxon>Neomoorella</taxon>
    </lineage>
</organism>
<dbReference type="SUPFAM" id="SSF89919">
    <property type="entry name" value="Ribosome-binding factor A, RbfA"/>
    <property type="match status" value="1"/>
</dbReference>
<dbReference type="EMBL" id="PVXM01000048">
    <property type="protein sequence ID" value="PRR70478.1"/>
    <property type="molecule type" value="Genomic_DNA"/>
</dbReference>
<dbReference type="PROSITE" id="PS01319">
    <property type="entry name" value="RBFA"/>
    <property type="match status" value="1"/>
</dbReference>
<dbReference type="GO" id="GO:0043024">
    <property type="term" value="F:ribosomal small subunit binding"/>
    <property type="evidence" value="ECO:0007669"/>
    <property type="project" value="TreeGrafter"/>
</dbReference>
<keyword evidence="2" id="KW-0963">Cytoplasm</keyword>
<dbReference type="NCBIfam" id="TIGR00082">
    <property type="entry name" value="rbfA"/>
    <property type="match status" value="1"/>
</dbReference>
<dbReference type="AlphaFoldDB" id="A0A2T0ANE6"/>
<keyword evidence="4" id="KW-1185">Reference proteome</keyword>
<dbReference type="Gene3D" id="3.30.300.20">
    <property type="match status" value="1"/>
</dbReference>
<evidence type="ECO:0000313" key="3">
    <source>
        <dbReference type="EMBL" id="PRR70478.1"/>
    </source>
</evidence>
<protein>
    <recommendedName>
        <fullName evidence="2">Ribosome-binding factor A</fullName>
    </recommendedName>
</protein>
<comment type="similarity">
    <text evidence="2">Belongs to the RbfA family.</text>
</comment>
<sequence length="122" mass="14007">MALRVERVAEQMKKEIAQILRDELKDPRLEAGLVTVTGVELSSDLRYAKVYVSIYGDENQKKEVMEGLARATGYVRREIGQRLKLRYTPEIAFKFDTSIEHGDLINRLLMRVKAEEQGHDGN</sequence>
<dbReference type="InterPro" id="IPR000238">
    <property type="entry name" value="RbfA"/>
</dbReference>
<dbReference type="InterPro" id="IPR020053">
    <property type="entry name" value="Ribosome-bd_factorA_CS"/>
</dbReference>
<dbReference type="OrthoDB" id="307788at2"/>